<dbReference type="GO" id="GO:0033743">
    <property type="term" value="F:peptide-methionine (R)-S-oxide reductase activity"/>
    <property type="evidence" value="ECO:0007669"/>
    <property type="project" value="UniProtKB-EC"/>
</dbReference>
<dbReference type="EC" id="1.8.4.12" evidence="3"/>
<dbReference type="Pfam" id="PF01641">
    <property type="entry name" value="SelR"/>
    <property type="match status" value="1"/>
</dbReference>
<dbReference type="PANTHER" id="PTHR10173">
    <property type="entry name" value="METHIONINE SULFOXIDE REDUCTASE"/>
    <property type="match status" value="1"/>
</dbReference>
<dbReference type="SUPFAM" id="SSF51316">
    <property type="entry name" value="Mss4-like"/>
    <property type="match status" value="1"/>
</dbReference>
<dbReference type="FunFam" id="2.170.150.20:FF:000001">
    <property type="entry name" value="Peptide methionine sulfoxide reductase MsrB"/>
    <property type="match status" value="1"/>
</dbReference>
<dbReference type="GO" id="GO:0046872">
    <property type="term" value="F:metal ion binding"/>
    <property type="evidence" value="ECO:0007669"/>
    <property type="project" value="UniProtKB-KW"/>
</dbReference>
<accession>A0A382L602</accession>
<dbReference type="PANTHER" id="PTHR10173:SF52">
    <property type="entry name" value="METHIONINE-R-SULFOXIDE REDUCTASE B1"/>
    <property type="match status" value="1"/>
</dbReference>
<dbReference type="Gene3D" id="2.170.150.20">
    <property type="entry name" value="Peptide methionine sulfoxide reductase"/>
    <property type="match status" value="1"/>
</dbReference>
<dbReference type="InterPro" id="IPR028427">
    <property type="entry name" value="Met_Sox_Rdtase_MsrB"/>
</dbReference>
<organism evidence="9">
    <name type="scientific">marine metagenome</name>
    <dbReference type="NCBI Taxonomy" id="408172"/>
    <lineage>
        <taxon>unclassified sequences</taxon>
        <taxon>metagenomes</taxon>
        <taxon>ecological metagenomes</taxon>
    </lineage>
</organism>
<dbReference type="GO" id="GO:0006979">
    <property type="term" value="P:response to oxidative stress"/>
    <property type="evidence" value="ECO:0007669"/>
    <property type="project" value="InterPro"/>
</dbReference>
<evidence type="ECO:0000256" key="4">
    <source>
        <dbReference type="ARBA" id="ARBA00022723"/>
    </source>
</evidence>
<comment type="similarity">
    <text evidence="2">Belongs to the MsrB Met sulfoxide reductase family.</text>
</comment>
<reference evidence="9" key="1">
    <citation type="submission" date="2018-05" db="EMBL/GenBank/DDBJ databases">
        <authorList>
            <person name="Lanie J.A."/>
            <person name="Ng W.-L."/>
            <person name="Kazmierczak K.M."/>
            <person name="Andrzejewski T.M."/>
            <person name="Davidsen T.M."/>
            <person name="Wayne K.J."/>
            <person name="Tettelin H."/>
            <person name="Glass J.I."/>
            <person name="Rusch D."/>
            <person name="Podicherti R."/>
            <person name="Tsui H.-C.T."/>
            <person name="Winkler M.E."/>
        </authorList>
    </citation>
    <scope>NUCLEOTIDE SEQUENCE</scope>
</reference>
<keyword evidence="6" id="KW-0560">Oxidoreductase</keyword>
<evidence type="ECO:0000313" key="9">
    <source>
        <dbReference type="EMBL" id="SVC30311.1"/>
    </source>
</evidence>
<sequence length="132" mass="14977">MTEKILKKDDEWRQQLSPDQFRICRKKGTEPAFSGNYWNTKETGTYQCVCCGNELFDSSSKFDSGTGWPSFYQAINSEQVATKEDSSLFMKRTEVLCNKCDSHLGHVFPDGPQPTGLRFCINSASLELKKNS</sequence>
<dbReference type="InterPro" id="IPR011057">
    <property type="entry name" value="Mss4-like_sf"/>
</dbReference>
<dbReference type="PROSITE" id="PS51790">
    <property type="entry name" value="MSRB"/>
    <property type="match status" value="1"/>
</dbReference>
<dbReference type="InterPro" id="IPR002579">
    <property type="entry name" value="Met_Sox_Rdtase_MsrB_dom"/>
</dbReference>
<evidence type="ECO:0000256" key="7">
    <source>
        <dbReference type="ARBA" id="ARBA00048488"/>
    </source>
</evidence>
<dbReference type="GO" id="GO:0030091">
    <property type="term" value="P:protein repair"/>
    <property type="evidence" value="ECO:0007669"/>
    <property type="project" value="InterPro"/>
</dbReference>
<dbReference type="AlphaFoldDB" id="A0A382L602"/>
<keyword evidence="5" id="KW-0862">Zinc</keyword>
<name>A0A382L602_9ZZZZ</name>
<evidence type="ECO:0000259" key="8">
    <source>
        <dbReference type="PROSITE" id="PS51790"/>
    </source>
</evidence>
<evidence type="ECO:0000256" key="3">
    <source>
        <dbReference type="ARBA" id="ARBA00012499"/>
    </source>
</evidence>
<feature type="domain" description="MsrB" evidence="8">
    <location>
        <begin position="9"/>
        <end position="131"/>
    </location>
</feature>
<dbReference type="HAMAP" id="MF_01400">
    <property type="entry name" value="MsrB"/>
    <property type="match status" value="1"/>
</dbReference>
<evidence type="ECO:0000256" key="1">
    <source>
        <dbReference type="ARBA" id="ARBA00001947"/>
    </source>
</evidence>
<comment type="catalytic activity">
    <reaction evidence="7">
        <text>L-methionyl-[protein] + [thioredoxin]-disulfide + H2O = L-methionyl-(R)-S-oxide-[protein] + [thioredoxin]-dithiol</text>
        <dbReference type="Rhea" id="RHEA:24164"/>
        <dbReference type="Rhea" id="RHEA-COMP:10698"/>
        <dbReference type="Rhea" id="RHEA-COMP:10700"/>
        <dbReference type="Rhea" id="RHEA-COMP:12313"/>
        <dbReference type="Rhea" id="RHEA-COMP:12314"/>
        <dbReference type="ChEBI" id="CHEBI:15377"/>
        <dbReference type="ChEBI" id="CHEBI:16044"/>
        <dbReference type="ChEBI" id="CHEBI:29950"/>
        <dbReference type="ChEBI" id="CHEBI:45764"/>
        <dbReference type="ChEBI" id="CHEBI:50058"/>
        <dbReference type="EC" id="1.8.4.12"/>
    </reaction>
</comment>
<keyword evidence="4" id="KW-0479">Metal-binding</keyword>
<gene>
    <name evidence="9" type="ORF">METZ01_LOCUS283165</name>
</gene>
<dbReference type="NCBIfam" id="TIGR00357">
    <property type="entry name" value="peptide-methionine (R)-S-oxide reductase MsrB"/>
    <property type="match status" value="1"/>
</dbReference>
<comment type="cofactor">
    <cofactor evidence="1">
        <name>Zn(2+)</name>
        <dbReference type="ChEBI" id="CHEBI:29105"/>
    </cofactor>
</comment>
<evidence type="ECO:0000256" key="5">
    <source>
        <dbReference type="ARBA" id="ARBA00022833"/>
    </source>
</evidence>
<protein>
    <recommendedName>
        <fullName evidence="3">peptide-methionine (R)-S-oxide reductase</fullName>
        <ecNumber evidence="3">1.8.4.12</ecNumber>
    </recommendedName>
</protein>
<evidence type="ECO:0000256" key="6">
    <source>
        <dbReference type="ARBA" id="ARBA00023002"/>
    </source>
</evidence>
<dbReference type="GO" id="GO:0005737">
    <property type="term" value="C:cytoplasm"/>
    <property type="evidence" value="ECO:0007669"/>
    <property type="project" value="TreeGrafter"/>
</dbReference>
<proteinExistence type="inferred from homology"/>
<dbReference type="EMBL" id="UINC01084039">
    <property type="protein sequence ID" value="SVC30311.1"/>
    <property type="molecule type" value="Genomic_DNA"/>
</dbReference>
<evidence type="ECO:0000256" key="2">
    <source>
        <dbReference type="ARBA" id="ARBA00007174"/>
    </source>
</evidence>